<organism evidence="1 2">
    <name type="scientific">Heterorhabditis bacteriophora</name>
    <name type="common">Entomopathogenic nematode worm</name>
    <dbReference type="NCBI Taxonomy" id="37862"/>
    <lineage>
        <taxon>Eukaryota</taxon>
        <taxon>Metazoa</taxon>
        <taxon>Ecdysozoa</taxon>
        <taxon>Nematoda</taxon>
        <taxon>Chromadorea</taxon>
        <taxon>Rhabditida</taxon>
        <taxon>Rhabditina</taxon>
        <taxon>Rhabditomorpha</taxon>
        <taxon>Strongyloidea</taxon>
        <taxon>Heterorhabditidae</taxon>
        <taxon>Heterorhabditis</taxon>
    </lineage>
</organism>
<keyword evidence="1" id="KW-1185">Reference proteome</keyword>
<name>A0A1I7WYI5_HETBA</name>
<accession>A0A1I7WYI5</accession>
<sequence>MSGDFPGVNEPLWAVICKVDGDCIYYWIPESGYSTKEVCLQNISEFDIGQWIVISADGNIMKVNDAPVPTFIIRSKGCRLVKVCN</sequence>
<dbReference type="WBParaSite" id="Hba_10190">
    <property type="protein sequence ID" value="Hba_10190"/>
    <property type="gene ID" value="Hba_10190"/>
</dbReference>
<proteinExistence type="predicted"/>
<protein>
    <submittedName>
        <fullName evidence="2">Phage_base_V domain-containing protein</fullName>
    </submittedName>
</protein>
<dbReference type="Proteomes" id="UP000095283">
    <property type="component" value="Unplaced"/>
</dbReference>
<evidence type="ECO:0000313" key="1">
    <source>
        <dbReference type="Proteomes" id="UP000095283"/>
    </source>
</evidence>
<dbReference type="AlphaFoldDB" id="A0A1I7WYI5"/>
<evidence type="ECO:0000313" key="2">
    <source>
        <dbReference type="WBParaSite" id="Hba_10190"/>
    </source>
</evidence>
<reference evidence="2" key="1">
    <citation type="submission" date="2016-11" db="UniProtKB">
        <authorList>
            <consortium name="WormBaseParasite"/>
        </authorList>
    </citation>
    <scope>IDENTIFICATION</scope>
</reference>